<evidence type="ECO:0000256" key="2">
    <source>
        <dbReference type="SAM" id="Phobius"/>
    </source>
</evidence>
<keyword evidence="2" id="KW-1133">Transmembrane helix</keyword>
<feature type="transmembrane region" description="Helical" evidence="2">
    <location>
        <begin position="73"/>
        <end position="92"/>
    </location>
</feature>
<feature type="region of interest" description="Disordered" evidence="1">
    <location>
        <begin position="1"/>
        <end position="25"/>
    </location>
</feature>
<evidence type="ECO:0000313" key="4">
    <source>
        <dbReference type="Proteomes" id="UP001159427"/>
    </source>
</evidence>
<protein>
    <recommendedName>
        <fullName evidence="5">Protein rolling stone</fullName>
    </recommendedName>
</protein>
<feature type="transmembrane region" description="Helical" evidence="2">
    <location>
        <begin position="139"/>
        <end position="165"/>
    </location>
</feature>
<dbReference type="InterPro" id="IPR049352">
    <property type="entry name" value="Rost"/>
</dbReference>
<evidence type="ECO:0008006" key="5">
    <source>
        <dbReference type="Google" id="ProtNLM"/>
    </source>
</evidence>
<dbReference type="Proteomes" id="UP001159427">
    <property type="component" value="Unassembled WGS sequence"/>
</dbReference>
<evidence type="ECO:0000313" key="3">
    <source>
        <dbReference type="EMBL" id="CAH3179460.1"/>
    </source>
</evidence>
<reference evidence="3 4" key="1">
    <citation type="submission" date="2022-05" db="EMBL/GenBank/DDBJ databases">
        <authorList>
            <consortium name="Genoscope - CEA"/>
            <person name="William W."/>
        </authorList>
    </citation>
    <scope>NUCLEOTIDE SEQUENCE [LARGE SCALE GENOMIC DNA]</scope>
</reference>
<dbReference type="PANTHER" id="PTHR12242">
    <property type="entry name" value="OS02G0130600 PROTEIN-RELATED"/>
    <property type="match status" value="1"/>
</dbReference>
<feature type="transmembrane region" description="Helical" evidence="2">
    <location>
        <begin position="259"/>
        <end position="280"/>
    </location>
</feature>
<feature type="transmembrane region" description="Helical" evidence="2">
    <location>
        <begin position="384"/>
        <end position="404"/>
    </location>
</feature>
<dbReference type="Pfam" id="PF21534">
    <property type="entry name" value="Rost"/>
    <property type="match status" value="2"/>
</dbReference>
<feature type="transmembrane region" description="Helical" evidence="2">
    <location>
        <begin position="220"/>
        <end position="239"/>
    </location>
</feature>
<keyword evidence="2" id="KW-0472">Membrane</keyword>
<feature type="transmembrane region" description="Helical" evidence="2">
    <location>
        <begin position="424"/>
        <end position="451"/>
    </location>
</feature>
<keyword evidence="4" id="KW-1185">Reference proteome</keyword>
<comment type="caution">
    <text evidence="3">The sequence shown here is derived from an EMBL/GenBank/DDBJ whole genome shotgun (WGS) entry which is preliminary data.</text>
</comment>
<dbReference type="EMBL" id="CALNXI010001909">
    <property type="protein sequence ID" value="CAH3179460.1"/>
    <property type="molecule type" value="Genomic_DNA"/>
</dbReference>
<name>A0ABN8RNV6_9CNID</name>
<feature type="transmembrane region" description="Helical" evidence="2">
    <location>
        <begin position="99"/>
        <end position="119"/>
    </location>
</feature>
<dbReference type="PANTHER" id="PTHR12242:SF1">
    <property type="entry name" value="MYND-TYPE DOMAIN-CONTAINING PROTEIN"/>
    <property type="match status" value="1"/>
</dbReference>
<feature type="transmembrane region" description="Helical" evidence="2">
    <location>
        <begin position="324"/>
        <end position="346"/>
    </location>
</feature>
<organism evidence="3 4">
    <name type="scientific">Porites evermanni</name>
    <dbReference type="NCBI Taxonomy" id="104178"/>
    <lineage>
        <taxon>Eukaryota</taxon>
        <taxon>Metazoa</taxon>
        <taxon>Cnidaria</taxon>
        <taxon>Anthozoa</taxon>
        <taxon>Hexacorallia</taxon>
        <taxon>Scleractinia</taxon>
        <taxon>Fungiina</taxon>
        <taxon>Poritidae</taxon>
        <taxon>Porites</taxon>
    </lineage>
</organism>
<keyword evidence="2" id="KW-0812">Transmembrane</keyword>
<proteinExistence type="predicted"/>
<sequence>MEGSTEKPGVEISMGSEDELDEPGKSTREKYTLRWEHKTLWLLHIISATGGLWVTAGYWTVLVGDDAIDANNITKHLLNSVFMLIDTCLSCIPVRLVHWLYALLYFAVYIAFSLIYWQLGGTNIQGKPYIYKALDYNDFSPIIGGLLVVFLLVVLPLLHLFLLGLNRAQLQYFIKHANFVQSCFSNSLETTSLRMCRDEFRLKHFTLWHSDHRDFADSKFLPLPVFIVYRFIVLVYNLAWLFYNIHVFGGKLFIFLTNWTFTILNLYFILATTLSCIALYKDMKNQRAQHNTVQELRGMESGAEPGVSAESAREKDALRWHHKLLWLLFIISATGGLWVTAGYWSVLVGDDVVDANNITKHLLNSVFMVIDTLLSCIPIRLVHWLYAFLYFVVYIGFSLIYWAAGGTNNQGEPFIYKALDYNDFSPTIGGLMVVFLFIVLPILHLILFGLTKLRDYLDRRRNNFEICMREKTNVSVTHGCQRIFNKNRLTLLKKQQIGSNKTH</sequence>
<feature type="transmembrane region" description="Helical" evidence="2">
    <location>
        <begin position="40"/>
        <end position="61"/>
    </location>
</feature>
<gene>
    <name evidence="3" type="ORF">PEVE_00012388</name>
</gene>
<feature type="transmembrane region" description="Helical" evidence="2">
    <location>
        <begin position="358"/>
        <end position="377"/>
    </location>
</feature>
<accession>A0ABN8RNV6</accession>
<evidence type="ECO:0000256" key="1">
    <source>
        <dbReference type="SAM" id="MobiDB-lite"/>
    </source>
</evidence>